<sequence>MLDLNNINEHINHNSKFYWPEFKMVAYALYDKEMVYLYNHPKFTNKSTPYYTIPWNNEFNGANTLIMYEDYPTAIVNLDYYQDTERLYAIVLHELFHGLQYLNEEKRFPNEFLAMIYPLSKENVELRSGERKCLYHAVLSPSHTEKTKFLKHFIYSREKRRNYINEFMAYEACIETVEGPAFYIELQAYSHISFHPIDDEIKEYGKDLLNNKESAFNLRRSCYSSGLYICLLLDELYPDWKEGLFNTDKQLYDILKEAVDWEVDDTTTVEISSETNSIIRTIRENKQEVFRQFENKEGYHLLIRGDIICNSFDPMNVVAYEGQLLHKNFLSVLINEKEFYINQPVITHYYENFRSITTLHIVVNEKPVYTNGVVSVKGLGKLKGEYYIDEGLHHVII</sequence>
<comment type="caution">
    <text evidence="1">The sequence shown here is derived from an EMBL/GenBank/DDBJ whole genome shotgun (WGS) entry which is preliminary data.</text>
</comment>
<accession>A0A9J6RDL7</accession>
<gene>
    <name evidence="1" type="ORF">OWO01_11490</name>
</gene>
<dbReference type="EMBL" id="JAPRAT010000023">
    <property type="protein sequence ID" value="MCZ0703834.1"/>
    <property type="molecule type" value="Genomic_DNA"/>
</dbReference>
<evidence type="ECO:0000313" key="2">
    <source>
        <dbReference type="Proteomes" id="UP001084197"/>
    </source>
</evidence>
<evidence type="ECO:0000313" key="1">
    <source>
        <dbReference type="EMBL" id="MCZ0703834.1"/>
    </source>
</evidence>
<keyword evidence="2" id="KW-1185">Reference proteome</keyword>
<organism evidence="1 2">
    <name type="scientific">Natronobacillus azotifigens</name>
    <dbReference type="NCBI Taxonomy" id="472978"/>
    <lineage>
        <taxon>Bacteria</taxon>
        <taxon>Bacillati</taxon>
        <taxon>Bacillota</taxon>
        <taxon>Bacilli</taxon>
        <taxon>Bacillales</taxon>
        <taxon>Bacillaceae</taxon>
        <taxon>Natronobacillus</taxon>
    </lineage>
</organism>
<evidence type="ECO:0008006" key="3">
    <source>
        <dbReference type="Google" id="ProtNLM"/>
    </source>
</evidence>
<dbReference type="RefSeq" id="WP_268780599.1">
    <property type="nucleotide sequence ID" value="NZ_JAPRAT010000023.1"/>
</dbReference>
<proteinExistence type="predicted"/>
<name>A0A9J6RDL7_9BACI</name>
<dbReference type="Proteomes" id="UP001084197">
    <property type="component" value="Unassembled WGS sequence"/>
</dbReference>
<reference evidence="1" key="1">
    <citation type="submission" date="2022-11" db="EMBL/GenBank/DDBJ databases">
        <title>WGS of Natronobacillus azotifigens 24KS-1, an anaerobic diazotrophic haloalkaliphile from soda-rich habitats.</title>
        <authorList>
            <person name="Sorokin D.Y."/>
            <person name="Merkel A.Y."/>
        </authorList>
    </citation>
    <scope>NUCLEOTIDE SEQUENCE</scope>
    <source>
        <strain evidence="1">24KS-1</strain>
    </source>
</reference>
<dbReference type="AlphaFoldDB" id="A0A9J6RDL7"/>
<protein>
    <recommendedName>
        <fullName evidence="3">Peptide ABC transporter permease</fullName>
    </recommendedName>
</protein>